<comment type="caution">
    <text evidence="6">Lacks conserved residue(s) required for the propagation of feature annotation.</text>
</comment>
<name>A0AA36MGG3_9DINO</name>
<keyword evidence="7" id="KW-1133">Transmembrane helix</keyword>
<keyword evidence="4" id="KW-0788">Thiol protease</keyword>
<keyword evidence="2" id="KW-0645">Protease</keyword>
<accession>A0AA36MGG3</accession>
<dbReference type="Proteomes" id="UP001178507">
    <property type="component" value="Unassembled WGS sequence"/>
</dbReference>
<dbReference type="PANTHER" id="PTHR10183">
    <property type="entry name" value="CALPAIN"/>
    <property type="match status" value="1"/>
</dbReference>
<evidence type="ECO:0000313" key="9">
    <source>
        <dbReference type="EMBL" id="CAJ1370336.1"/>
    </source>
</evidence>
<comment type="caution">
    <text evidence="9">The sequence shown here is derived from an EMBL/GenBank/DDBJ whole genome shotgun (WGS) entry which is preliminary data.</text>
</comment>
<proteinExistence type="inferred from homology"/>
<evidence type="ECO:0000256" key="1">
    <source>
        <dbReference type="ARBA" id="ARBA00007623"/>
    </source>
</evidence>
<evidence type="ECO:0000313" key="10">
    <source>
        <dbReference type="Proteomes" id="UP001178507"/>
    </source>
</evidence>
<dbReference type="SUPFAM" id="SSF54001">
    <property type="entry name" value="Cysteine proteinases"/>
    <property type="match status" value="1"/>
</dbReference>
<evidence type="ECO:0000256" key="3">
    <source>
        <dbReference type="ARBA" id="ARBA00022801"/>
    </source>
</evidence>
<evidence type="ECO:0000256" key="4">
    <source>
        <dbReference type="ARBA" id="ARBA00022807"/>
    </source>
</evidence>
<dbReference type="InterPro" id="IPR001300">
    <property type="entry name" value="Peptidase_C2_calpain_cat"/>
</dbReference>
<keyword evidence="10" id="KW-1185">Reference proteome</keyword>
<dbReference type="Pfam" id="PF00648">
    <property type="entry name" value="Peptidase_C2"/>
    <property type="match status" value="1"/>
</dbReference>
<feature type="active site" evidence="5">
    <location>
        <position position="147"/>
    </location>
</feature>
<evidence type="ECO:0000259" key="8">
    <source>
        <dbReference type="PROSITE" id="PS50203"/>
    </source>
</evidence>
<keyword evidence="7" id="KW-0472">Membrane</keyword>
<evidence type="ECO:0000256" key="6">
    <source>
        <dbReference type="PROSITE-ProRule" id="PRU00239"/>
    </source>
</evidence>
<protein>
    <recommendedName>
        <fullName evidence="8">Calpain catalytic domain-containing protein</fullName>
    </recommendedName>
</protein>
<dbReference type="GO" id="GO:0004198">
    <property type="term" value="F:calcium-dependent cysteine-type endopeptidase activity"/>
    <property type="evidence" value="ECO:0007669"/>
    <property type="project" value="InterPro"/>
</dbReference>
<dbReference type="GO" id="GO:0006508">
    <property type="term" value="P:proteolysis"/>
    <property type="evidence" value="ECO:0007669"/>
    <property type="project" value="UniProtKB-KW"/>
</dbReference>
<dbReference type="EMBL" id="CAUJNA010000010">
    <property type="protein sequence ID" value="CAJ1370336.1"/>
    <property type="molecule type" value="Genomic_DNA"/>
</dbReference>
<sequence>MAKVTWKDVICCWPKLLTGRACCFWNVVCCPFVLCIWACSIYCCGCVRVYLNRGLYKFCCCLCRAFNCCWMYKDKDFPPEDSSLGDVKGDSAAGDRNEGQKFAGKVHWRRCIQFPLTEDDKGKKRKVQLFGDDVDSRDICQGGLGDCWLLAAIACLAEHEGAIEAVFRRQRR</sequence>
<dbReference type="PROSITE" id="PS00139">
    <property type="entry name" value="THIOL_PROTEASE_CYS"/>
    <property type="match status" value="1"/>
</dbReference>
<dbReference type="InterPro" id="IPR022684">
    <property type="entry name" value="Calpain_cysteine_protease"/>
</dbReference>
<dbReference type="PANTHER" id="PTHR10183:SF379">
    <property type="entry name" value="CALPAIN-5"/>
    <property type="match status" value="1"/>
</dbReference>
<dbReference type="InterPro" id="IPR000169">
    <property type="entry name" value="Pept_cys_AS"/>
</dbReference>
<keyword evidence="3" id="KW-0378">Hydrolase</keyword>
<evidence type="ECO:0000256" key="2">
    <source>
        <dbReference type="ARBA" id="ARBA00022670"/>
    </source>
</evidence>
<dbReference type="AlphaFoldDB" id="A0AA36MGG3"/>
<reference evidence="9" key="1">
    <citation type="submission" date="2023-08" db="EMBL/GenBank/DDBJ databases">
        <authorList>
            <person name="Chen Y."/>
            <person name="Shah S."/>
            <person name="Dougan E. K."/>
            <person name="Thang M."/>
            <person name="Chan C."/>
        </authorList>
    </citation>
    <scope>NUCLEOTIDE SEQUENCE</scope>
</reference>
<organism evidence="9 10">
    <name type="scientific">Effrenium voratum</name>
    <dbReference type="NCBI Taxonomy" id="2562239"/>
    <lineage>
        <taxon>Eukaryota</taxon>
        <taxon>Sar</taxon>
        <taxon>Alveolata</taxon>
        <taxon>Dinophyceae</taxon>
        <taxon>Suessiales</taxon>
        <taxon>Symbiodiniaceae</taxon>
        <taxon>Effrenium</taxon>
    </lineage>
</organism>
<comment type="similarity">
    <text evidence="1">Belongs to the peptidase C2 family.</text>
</comment>
<gene>
    <name evidence="9" type="ORF">EVOR1521_LOCUS925</name>
</gene>
<evidence type="ECO:0000256" key="7">
    <source>
        <dbReference type="SAM" id="Phobius"/>
    </source>
</evidence>
<keyword evidence="7" id="KW-0812">Transmembrane</keyword>
<evidence type="ECO:0000256" key="5">
    <source>
        <dbReference type="PIRSR" id="PIRSR622684-1"/>
    </source>
</evidence>
<dbReference type="PROSITE" id="PS50203">
    <property type="entry name" value="CALPAIN_CAT"/>
    <property type="match status" value="1"/>
</dbReference>
<feature type="transmembrane region" description="Helical" evidence="7">
    <location>
        <begin position="24"/>
        <end position="47"/>
    </location>
</feature>
<dbReference type="InterPro" id="IPR038765">
    <property type="entry name" value="Papain-like_cys_pep_sf"/>
</dbReference>
<feature type="domain" description="Calpain catalytic" evidence="8">
    <location>
        <begin position="71"/>
        <end position="172"/>
    </location>
</feature>